<gene>
    <name evidence="1" type="ORF">MRB53_018962</name>
</gene>
<reference evidence="1 2" key="1">
    <citation type="journal article" date="2022" name="Hortic Res">
        <title>A haplotype resolved chromosomal level avocado genome allows analysis of novel avocado genes.</title>
        <authorList>
            <person name="Nath O."/>
            <person name="Fletcher S.J."/>
            <person name="Hayward A."/>
            <person name="Shaw L.M."/>
            <person name="Masouleh A.K."/>
            <person name="Furtado A."/>
            <person name="Henry R.J."/>
            <person name="Mitter N."/>
        </authorList>
    </citation>
    <scope>NUCLEOTIDE SEQUENCE [LARGE SCALE GENOMIC DNA]</scope>
    <source>
        <strain evidence="2">cv. Hass</strain>
    </source>
</reference>
<name>A0ACC2MA23_PERAE</name>
<keyword evidence="2" id="KW-1185">Reference proteome</keyword>
<proteinExistence type="predicted"/>
<organism evidence="1 2">
    <name type="scientific">Persea americana</name>
    <name type="common">Avocado</name>
    <dbReference type="NCBI Taxonomy" id="3435"/>
    <lineage>
        <taxon>Eukaryota</taxon>
        <taxon>Viridiplantae</taxon>
        <taxon>Streptophyta</taxon>
        <taxon>Embryophyta</taxon>
        <taxon>Tracheophyta</taxon>
        <taxon>Spermatophyta</taxon>
        <taxon>Magnoliopsida</taxon>
        <taxon>Magnoliidae</taxon>
        <taxon>Laurales</taxon>
        <taxon>Lauraceae</taxon>
        <taxon>Persea</taxon>
    </lineage>
</organism>
<accession>A0ACC2MA23</accession>
<dbReference type="Proteomes" id="UP001234297">
    <property type="component" value="Chromosome 5"/>
</dbReference>
<evidence type="ECO:0000313" key="2">
    <source>
        <dbReference type="Proteomes" id="UP001234297"/>
    </source>
</evidence>
<sequence>MGLAGMVLIVISWLALGRAEDAADWRQSLGLGKETVSHLHFYFHEISTDDNPTVVKVGGTQKTDPSTLFGTVWMEDSPLREGPENTSALVGRAQGLTGADNQSEFGLIMALAFGFTQGKYNGSSLSIFGRKGAADPVQQVPVVGGTGLFRMARGFAMVRTFLLSPDTGLAIIEYNVTVVHYESN</sequence>
<comment type="caution">
    <text evidence="1">The sequence shown here is derived from an EMBL/GenBank/DDBJ whole genome shotgun (WGS) entry which is preliminary data.</text>
</comment>
<dbReference type="EMBL" id="CM056813">
    <property type="protein sequence ID" value="KAJ8642268.1"/>
    <property type="molecule type" value="Genomic_DNA"/>
</dbReference>
<protein>
    <submittedName>
        <fullName evidence="1">Uncharacterized protein</fullName>
    </submittedName>
</protein>
<evidence type="ECO:0000313" key="1">
    <source>
        <dbReference type="EMBL" id="KAJ8642268.1"/>
    </source>
</evidence>